<keyword evidence="3" id="KW-1185">Reference proteome</keyword>
<dbReference type="InterPro" id="IPR001303">
    <property type="entry name" value="Aldolase_II/adducin_N"/>
</dbReference>
<feature type="domain" description="Class II aldolase/adducin N-terminal" evidence="1">
    <location>
        <begin position="192"/>
        <end position="288"/>
    </location>
</feature>
<organism evidence="2 3">
    <name type="scientific">Hexamita inflata</name>
    <dbReference type="NCBI Taxonomy" id="28002"/>
    <lineage>
        <taxon>Eukaryota</taxon>
        <taxon>Metamonada</taxon>
        <taxon>Diplomonadida</taxon>
        <taxon>Hexamitidae</taxon>
        <taxon>Hexamitinae</taxon>
        <taxon>Hexamita</taxon>
    </lineage>
</organism>
<gene>
    <name evidence="2" type="ORF">HINF_LOCUS16690</name>
</gene>
<dbReference type="Proteomes" id="UP001642409">
    <property type="component" value="Unassembled WGS sequence"/>
</dbReference>
<sequence length="361" mass="41007">MSLPKLLLLGGNWCENIRGSGYINKFYTALKSLGNFDIKFQNGGTKEELLLYFQQLQEFSVVIWMANVPNTFDDKMVDKIKTQNQNIILVTSKNNLENKYHYMQLISRMLATKSNLELVFTKNTSGQIAGTVIDPLNNAFCLEETEISKVSSTLATRILQLLSYSRMGSRQIGEAKEIPNNEQFFNIAKHYAEIFHNIIHPENTSRFLGNLSFRCENGFPSFKQDNIIYVTRRNVDKRLIGKEGFVAIDANVTDCVCYYGEHKPSVDSPTLVQLYNYYVNVAYTIHSHVYIEGAPFTKHRIPCGALEEVDAVIEIISDKTTKNFAVNLLGHGSIVFANGLEFISRQKYITRQCPEVCCNAE</sequence>
<dbReference type="Gene3D" id="3.40.225.10">
    <property type="entry name" value="Class II aldolase/adducin N-terminal domain"/>
    <property type="match status" value="1"/>
</dbReference>
<reference evidence="2 3" key="1">
    <citation type="submission" date="2024-07" db="EMBL/GenBank/DDBJ databases">
        <authorList>
            <person name="Akdeniz Z."/>
        </authorList>
    </citation>
    <scope>NUCLEOTIDE SEQUENCE [LARGE SCALE GENOMIC DNA]</scope>
</reference>
<comment type="caution">
    <text evidence="2">The sequence shown here is derived from an EMBL/GenBank/DDBJ whole genome shotgun (WGS) entry which is preliminary data.</text>
</comment>
<protein>
    <submittedName>
        <fullName evidence="2">Class_II aldolase/adducin family protein</fullName>
    </submittedName>
</protein>
<dbReference type="EMBL" id="CAXDID020000041">
    <property type="protein sequence ID" value="CAL6000423.1"/>
    <property type="molecule type" value="Genomic_DNA"/>
</dbReference>
<dbReference type="Pfam" id="PF00596">
    <property type="entry name" value="Aldolase_II"/>
    <property type="match status" value="1"/>
</dbReference>
<evidence type="ECO:0000259" key="1">
    <source>
        <dbReference type="Pfam" id="PF00596"/>
    </source>
</evidence>
<evidence type="ECO:0000313" key="3">
    <source>
        <dbReference type="Proteomes" id="UP001642409"/>
    </source>
</evidence>
<dbReference type="InterPro" id="IPR036409">
    <property type="entry name" value="Aldolase_II/adducin_N_sf"/>
</dbReference>
<evidence type="ECO:0000313" key="2">
    <source>
        <dbReference type="EMBL" id="CAL6000423.1"/>
    </source>
</evidence>
<dbReference type="SUPFAM" id="SSF53639">
    <property type="entry name" value="AraD/HMP-PK domain-like"/>
    <property type="match status" value="1"/>
</dbReference>
<proteinExistence type="predicted"/>
<accession>A0ABP1HUZ0</accession>
<name>A0ABP1HUZ0_9EUKA</name>